<proteinExistence type="predicted"/>
<keyword evidence="1" id="KW-0812">Transmembrane</keyword>
<name>A0A382CY13_9ZZZZ</name>
<keyword evidence="1" id="KW-0472">Membrane</keyword>
<protein>
    <submittedName>
        <fullName evidence="2">Uncharacterized protein</fullName>
    </submittedName>
</protein>
<feature type="non-terminal residue" evidence="2">
    <location>
        <position position="40"/>
    </location>
</feature>
<feature type="transmembrane region" description="Helical" evidence="1">
    <location>
        <begin position="12"/>
        <end position="35"/>
    </location>
</feature>
<gene>
    <name evidence="2" type="ORF">METZ01_LOCUS183225</name>
</gene>
<evidence type="ECO:0000313" key="2">
    <source>
        <dbReference type="EMBL" id="SVB30371.1"/>
    </source>
</evidence>
<reference evidence="2" key="1">
    <citation type="submission" date="2018-05" db="EMBL/GenBank/DDBJ databases">
        <authorList>
            <person name="Lanie J.A."/>
            <person name="Ng W.-L."/>
            <person name="Kazmierczak K.M."/>
            <person name="Andrzejewski T.M."/>
            <person name="Davidsen T.M."/>
            <person name="Wayne K.J."/>
            <person name="Tettelin H."/>
            <person name="Glass J.I."/>
            <person name="Rusch D."/>
            <person name="Podicherti R."/>
            <person name="Tsui H.-C.T."/>
            <person name="Winkler M.E."/>
        </authorList>
    </citation>
    <scope>NUCLEOTIDE SEQUENCE</scope>
</reference>
<dbReference type="AlphaFoldDB" id="A0A382CY13"/>
<evidence type="ECO:0000256" key="1">
    <source>
        <dbReference type="SAM" id="Phobius"/>
    </source>
</evidence>
<accession>A0A382CY13</accession>
<sequence length="40" mass="4038">MAGENVVATIKSWIGGLSSVALSLLGLAIVLQVLFGPNVV</sequence>
<dbReference type="EMBL" id="UINC01036426">
    <property type="protein sequence ID" value="SVB30371.1"/>
    <property type="molecule type" value="Genomic_DNA"/>
</dbReference>
<keyword evidence="1" id="KW-1133">Transmembrane helix</keyword>
<organism evidence="2">
    <name type="scientific">marine metagenome</name>
    <dbReference type="NCBI Taxonomy" id="408172"/>
    <lineage>
        <taxon>unclassified sequences</taxon>
        <taxon>metagenomes</taxon>
        <taxon>ecological metagenomes</taxon>
    </lineage>
</organism>